<evidence type="ECO:0000313" key="2">
    <source>
        <dbReference type="Proteomes" id="UP001162480"/>
    </source>
</evidence>
<dbReference type="AlphaFoldDB" id="A0AA36EZV8"/>
<proteinExistence type="predicted"/>
<evidence type="ECO:0000313" key="1">
    <source>
        <dbReference type="EMBL" id="CAI9719389.1"/>
    </source>
</evidence>
<dbReference type="EMBL" id="OX597816">
    <property type="protein sequence ID" value="CAI9719389.1"/>
    <property type="molecule type" value="Genomic_DNA"/>
</dbReference>
<organism evidence="1 2">
    <name type="scientific">Octopus vulgaris</name>
    <name type="common">Common octopus</name>
    <dbReference type="NCBI Taxonomy" id="6645"/>
    <lineage>
        <taxon>Eukaryota</taxon>
        <taxon>Metazoa</taxon>
        <taxon>Spiralia</taxon>
        <taxon>Lophotrochozoa</taxon>
        <taxon>Mollusca</taxon>
        <taxon>Cephalopoda</taxon>
        <taxon>Coleoidea</taxon>
        <taxon>Octopodiformes</taxon>
        <taxon>Octopoda</taxon>
        <taxon>Incirrata</taxon>
        <taxon>Octopodidae</taxon>
        <taxon>Octopus</taxon>
    </lineage>
</organism>
<sequence length="93" mass="10352">MKSIEILQIATALDLRYKNLKCLSDDSKEQTWLIVGQQIAVDVNVDQLKTNAQDDIDGVNKTICESNGKRIKLMESVSDLEEGVENASGEVQR</sequence>
<dbReference type="Proteomes" id="UP001162480">
    <property type="component" value="Chromosome 3"/>
</dbReference>
<accession>A0AA36EZV8</accession>
<keyword evidence="2" id="KW-1185">Reference proteome</keyword>
<protein>
    <submittedName>
        <fullName evidence="1">Uncharacterized protein</fullName>
    </submittedName>
</protein>
<gene>
    <name evidence="1" type="ORF">OCTVUL_1B025730</name>
</gene>
<reference evidence="1" key="1">
    <citation type="submission" date="2023-08" db="EMBL/GenBank/DDBJ databases">
        <authorList>
            <person name="Alioto T."/>
            <person name="Alioto T."/>
            <person name="Gomez Garrido J."/>
        </authorList>
    </citation>
    <scope>NUCLEOTIDE SEQUENCE</scope>
</reference>
<name>A0AA36EZV8_OCTVU</name>